<dbReference type="Gene3D" id="3.10.580.10">
    <property type="entry name" value="CBS-domain"/>
    <property type="match status" value="1"/>
</dbReference>
<dbReference type="InterPro" id="IPR000644">
    <property type="entry name" value="CBS_dom"/>
</dbReference>
<comment type="cofactor">
    <cofactor evidence="1">
        <name>Mn(2+)</name>
        <dbReference type="ChEBI" id="CHEBI:29035"/>
    </cofactor>
</comment>
<keyword evidence="11" id="KW-1185">Reference proteome</keyword>
<evidence type="ECO:0000256" key="2">
    <source>
        <dbReference type="ARBA" id="ARBA00012146"/>
    </source>
</evidence>
<dbReference type="SMART" id="SM01131">
    <property type="entry name" value="DHHA2"/>
    <property type="match status" value="1"/>
</dbReference>
<evidence type="ECO:0000256" key="3">
    <source>
        <dbReference type="ARBA" id="ARBA00022723"/>
    </source>
</evidence>
<dbReference type="Pfam" id="PF01368">
    <property type="entry name" value="DHH"/>
    <property type="match status" value="1"/>
</dbReference>
<feature type="domain" description="CBS" evidence="9">
    <location>
        <begin position="72"/>
        <end position="129"/>
    </location>
</feature>
<dbReference type="Gene3D" id="3.10.310.20">
    <property type="entry name" value="DHHA2 domain"/>
    <property type="match status" value="1"/>
</dbReference>
<dbReference type="SUPFAM" id="SSF64182">
    <property type="entry name" value="DHH phosphoesterases"/>
    <property type="match status" value="1"/>
</dbReference>
<dbReference type="GO" id="GO:0004427">
    <property type="term" value="F:inorganic diphosphate phosphatase activity"/>
    <property type="evidence" value="ECO:0007669"/>
    <property type="project" value="UniProtKB-EC"/>
</dbReference>
<evidence type="ECO:0000256" key="6">
    <source>
        <dbReference type="ARBA" id="ARBA00032535"/>
    </source>
</evidence>
<dbReference type="NCBIfam" id="NF011442">
    <property type="entry name" value="PRK14869.1-4"/>
    <property type="match status" value="1"/>
</dbReference>
<dbReference type="Pfam" id="PF02833">
    <property type="entry name" value="DHHA2"/>
    <property type="match status" value="1"/>
</dbReference>
<dbReference type="SUPFAM" id="SSF54631">
    <property type="entry name" value="CBS-domain pair"/>
    <property type="match status" value="1"/>
</dbReference>
<dbReference type="InterPro" id="IPR001667">
    <property type="entry name" value="DDH_dom"/>
</dbReference>
<dbReference type="Pfam" id="PF00571">
    <property type="entry name" value="CBS"/>
    <property type="match status" value="2"/>
</dbReference>
<evidence type="ECO:0000313" key="11">
    <source>
        <dbReference type="Proteomes" id="UP001524944"/>
    </source>
</evidence>
<dbReference type="PANTHER" id="PTHR12112:SF22">
    <property type="entry name" value="MANGANESE-DEPENDENT INORGANIC PYROPHOSPHATASE-RELATED"/>
    <property type="match status" value="1"/>
</dbReference>
<evidence type="ECO:0000256" key="8">
    <source>
        <dbReference type="PROSITE-ProRule" id="PRU00703"/>
    </source>
</evidence>
<dbReference type="InterPro" id="IPR028979">
    <property type="entry name" value="Ser_kin/Pase_Hpr-like_N_sf"/>
</dbReference>
<keyword evidence="5" id="KW-0464">Manganese</keyword>
<name>A0ABT1Y035_9FIRM</name>
<comment type="caution">
    <text evidence="10">The sequence shown here is derived from an EMBL/GenBank/DDBJ whole genome shotgun (WGS) entry which is preliminary data.</text>
</comment>
<evidence type="ECO:0000256" key="5">
    <source>
        <dbReference type="ARBA" id="ARBA00023211"/>
    </source>
</evidence>
<evidence type="ECO:0000256" key="7">
    <source>
        <dbReference type="ARBA" id="ARBA00047820"/>
    </source>
</evidence>
<dbReference type="PANTHER" id="PTHR12112">
    <property type="entry name" value="BNIP - RELATED"/>
    <property type="match status" value="1"/>
</dbReference>
<dbReference type="SUPFAM" id="SSF75138">
    <property type="entry name" value="HprK N-terminal domain-like"/>
    <property type="match status" value="1"/>
</dbReference>
<dbReference type="InterPro" id="IPR010766">
    <property type="entry name" value="DRTGG"/>
</dbReference>
<sequence>MPKTIYVLGHKNPDTDSICSAIAYAELKRKQGLAAVPGRLGELNQETEFVLNYFEVEAPQLVKTVKKQVSDLNMDVVPSLSPEIPIKTTWNVMKKSNLKSLPVVDDNERLLGVVTLSDITEKYMDAVDNNLIAASKTPLGNIADTLNAKIIWGEEKDYNTTGKVLILAADPSQLEFFVEEGDIVIAGNRRDSIVKAMELGANCVILTCQNEDDPSLIEAAQKAGCILMTTQTDTFTAARLINLSIPISYVMTTRELVKFSIDDFVDEVKETMMTTRYRSYPVVDKNNKVLGFISRYHVISQNRKQVILVDHNEMGQTVTGIEEAEILEIIDHHRLGDIQTGKPIFFKNEPVGCTSTIIANMYFDGGIKPSKKMAGLMCSAILSDTLRFQSPTCTYLDRVTAEKLGEIANIDIESYALQMFKAGSGLKGKSPREILLDDFKELTFNKGRIGIGQVYTIDRESIEEMKADLLSFMASFCQDGNYGLILLLITDIINQGSEILFVGKLKDVIGKAFDVQTMEHSVYLPGVVSRKKQVIPNISTVLE</sequence>
<dbReference type="NCBIfam" id="NF003877">
    <property type="entry name" value="PRK05427.1"/>
    <property type="match status" value="1"/>
</dbReference>
<dbReference type="CDD" id="cd04597">
    <property type="entry name" value="CBS_pair_inorgPPase"/>
    <property type="match status" value="1"/>
</dbReference>
<dbReference type="Gene3D" id="3.40.1390.20">
    <property type="entry name" value="HprK N-terminal domain-like"/>
    <property type="match status" value="1"/>
</dbReference>
<dbReference type="Proteomes" id="UP001524944">
    <property type="component" value="Unassembled WGS sequence"/>
</dbReference>
<evidence type="ECO:0000259" key="9">
    <source>
        <dbReference type="PROSITE" id="PS51371"/>
    </source>
</evidence>
<dbReference type="NCBIfam" id="NF011441">
    <property type="entry name" value="PRK14869.1-3"/>
    <property type="match status" value="1"/>
</dbReference>
<dbReference type="Pfam" id="PF07085">
    <property type="entry name" value="DRTGG"/>
    <property type="match status" value="1"/>
</dbReference>
<dbReference type="NCBIfam" id="NF011443">
    <property type="entry name" value="PRK14869.1-5"/>
    <property type="match status" value="1"/>
</dbReference>
<keyword evidence="4 10" id="KW-0378">Hydrolase</keyword>
<dbReference type="InterPro" id="IPR038763">
    <property type="entry name" value="DHH_sf"/>
</dbReference>
<dbReference type="EMBL" id="JANPWE010000001">
    <property type="protein sequence ID" value="MCR6544215.1"/>
    <property type="molecule type" value="Genomic_DNA"/>
</dbReference>
<keyword evidence="3" id="KW-0479">Metal-binding</keyword>
<dbReference type="InterPro" id="IPR046342">
    <property type="entry name" value="CBS_dom_sf"/>
</dbReference>
<organism evidence="10 11">
    <name type="scientific">Dehalobacterium formicoaceticum</name>
    <dbReference type="NCBI Taxonomy" id="51515"/>
    <lineage>
        <taxon>Bacteria</taxon>
        <taxon>Bacillati</taxon>
        <taxon>Bacillota</taxon>
        <taxon>Clostridia</taxon>
        <taxon>Eubacteriales</taxon>
        <taxon>Peptococcaceae</taxon>
        <taxon>Dehalobacterium</taxon>
    </lineage>
</organism>
<dbReference type="InterPro" id="IPR004097">
    <property type="entry name" value="DHHA2"/>
</dbReference>
<dbReference type="InterPro" id="IPR038222">
    <property type="entry name" value="DHHA2_dom_sf"/>
</dbReference>
<dbReference type="PROSITE" id="PS51371">
    <property type="entry name" value="CBS"/>
    <property type="match status" value="2"/>
</dbReference>
<dbReference type="RefSeq" id="WP_257911798.1">
    <property type="nucleotide sequence ID" value="NZ_JANPWE010000001.1"/>
</dbReference>
<keyword evidence="8" id="KW-0129">CBS domain</keyword>
<dbReference type="SMART" id="SM00116">
    <property type="entry name" value="CBS"/>
    <property type="match status" value="2"/>
</dbReference>
<dbReference type="EC" id="3.6.1.1" evidence="2"/>
<accession>A0ABT1Y035</accession>
<evidence type="ECO:0000256" key="4">
    <source>
        <dbReference type="ARBA" id="ARBA00022801"/>
    </source>
</evidence>
<feature type="domain" description="CBS" evidence="9">
    <location>
        <begin position="251"/>
        <end position="309"/>
    </location>
</feature>
<evidence type="ECO:0000256" key="1">
    <source>
        <dbReference type="ARBA" id="ARBA00001936"/>
    </source>
</evidence>
<gene>
    <name evidence="10" type="ORF">NVS47_01585</name>
</gene>
<comment type="catalytic activity">
    <reaction evidence="7">
        <text>diphosphate + H2O = 2 phosphate + H(+)</text>
        <dbReference type="Rhea" id="RHEA:24576"/>
        <dbReference type="ChEBI" id="CHEBI:15377"/>
        <dbReference type="ChEBI" id="CHEBI:15378"/>
        <dbReference type="ChEBI" id="CHEBI:33019"/>
        <dbReference type="ChEBI" id="CHEBI:43474"/>
        <dbReference type="EC" id="3.6.1.1"/>
    </reaction>
</comment>
<evidence type="ECO:0000313" key="10">
    <source>
        <dbReference type="EMBL" id="MCR6544215.1"/>
    </source>
</evidence>
<protein>
    <recommendedName>
        <fullName evidence="2">inorganic diphosphatase</fullName>
        <ecNumber evidence="2">3.6.1.1</ecNumber>
    </recommendedName>
    <alternativeName>
        <fullName evidence="6">Pyrophosphate phospho-hydrolase</fullName>
    </alternativeName>
</protein>
<reference evidence="10 11" key="1">
    <citation type="submission" date="2022-08" db="EMBL/GenBank/DDBJ databases">
        <title>Proteogenomics of the novel Dehalobacterium formicoaceticum strain EZ94 highlights a key role of methyltransferases during anaerobic dichloromethane degradation.</title>
        <authorList>
            <person name="Wasmund K."/>
        </authorList>
    </citation>
    <scope>NUCLEOTIDE SEQUENCE [LARGE SCALE GENOMIC DNA]</scope>
    <source>
        <strain evidence="10 11">EZ94</strain>
    </source>
</reference>
<proteinExistence type="predicted"/>